<comment type="similarity">
    <text evidence="3">Belongs to the RbfA family.</text>
</comment>
<dbReference type="InterPro" id="IPR020053">
    <property type="entry name" value="Ribosome-bd_factorA_CS"/>
</dbReference>
<proteinExistence type="inferred from homology"/>
<dbReference type="Proteomes" id="UP001370348">
    <property type="component" value="Chromosome"/>
</dbReference>
<comment type="subcellular location">
    <subcellularLocation>
        <location evidence="3">Cytoplasm</location>
    </subcellularLocation>
</comment>
<evidence type="ECO:0000256" key="2">
    <source>
        <dbReference type="ARBA" id="ARBA00022517"/>
    </source>
</evidence>
<dbReference type="HAMAP" id="MF_00003">
    <property type="entry name" value="RbfA"/>
    <property type="match status" value="1"/>
</dbReference>
<evidence type="ECO:0000313" key="4">
    <source>
        <dbReference type="EMBL" id="WXB12300.1"/>
    </source>
</evidence>
<dbReference type="PROSITE" id="PS01319">
    <property type="entry name" value="RBFA"/>
    <property type="match status" value="1"/>
</dbReference>
<gene>
    <name evidence="3 4" type="primary">rbfA</name>
    <name evidence="4" type="ORF">LZC94_31185</name>
</gene>
<comment type="subunit">
    <text evidence="3">Monomer. Binds 30S ribosomal subunits, but not 50S ribosomal subunits or 70S ribosomes.</text>
</comment>
<evidence type="ECO:0000256" key="1">
    <source>
        <dbReference type="ARBA" id="ARBA00022490"/>
    </source>
</evidence>
<keyword evidence="5" id="KW-1185">Reference proteome</keyword>
<accession>A0ABZ2LT06</accession>
<name>A0ABZ2LT06_9BACT</name>
<organism evidence="4 5">
    <name type="scientific">Pendulispora albinea</name>
    <dbReference type="NCBI Taxonomy" id="2741071"/>
    <lineage>
        <taxon>Bacteria</taxon>
        <taxon>Pseudomonadati</taxon>
        <taxon>Myxococcota</taxon>
        <taxon>Myxococcia</taxon>
        <taxon>Myxococcales</taxon>
        <taxon>Sorangiineae</taxon>
        <taxon>Pendulisporaceae</taxon>
        <taxon>Pendulispora</taxon>
    </lineage>
</organism>
<dbReference type="SUPFAM" id="SSF89919">
    <property type="entry name" value="Ribosome-binding factor A, RbfA"/>
    <property type="match status" value="1"/>
</dbReference>
<protein>
    <recommendedName>
        <fullName evidence="3">Ribosome-binding factor A</fullName>
    </recommendedName>
</protein>
<reference evidence="4 5" key="1">
    <citation type="submission" date="2021-12" db="EMBL/GenBank/DDBJ databases">
        <title>Discovery of the Pendulisporaceae a myxobacterial family with distinct sporulation behavior and unique specialized metabolism.</title>
        <authorList>
            <person name="Garcia R."/>
            <person name="Popoff A."/>
            <person name="Bader C.D."/>
            <person name="Loehr J."/>
            <person name="Walesch S."/>
            <person name="Walt C."/>
            <person name="Boldt J."/>
            <person name="Bunk B."/>
            <person name="Haeckl F.J.F.P.J."/>
            <person name="Gunesch A.P."/>
            <person name="Birkelbach J."/>
            <person name="Nuebel U."/>
            <person name="Pietschmann T."/>
            <person name="Bach T."/>
            <person name="Mueller R."/>
        </authorList>
    </citation>
    <scope>NUCLEOTIDE SEQUENCE [LARGE SCALE GENOMIC DNA]</scope>
    <source>
        <strain evidence="4 5">MSr11954</strain>
    </source>
</reference>
<dbReference type="InterPro" id="IPR000238">
    <property type="entry name" value="RbfA"/>
</dbReference>
<dbReference type="Gene3D" id="3.30.300.20">
    <property type="match status" value="1"/>
</dbReference>
<dbReference type="RefSeq" id="WP_394821922.1">
    <property type="nucleotide sequence ID" value="NZ_CP089984.1"/>
</dbReference>
<dbReference type="PANTHER" id="PTHR33515:SF1">
    <property type="entry name" value="RIBOSOME-BINDING FACTOR A, CHLOROPLASTIC-RELATED"/>
    <property type="match status" value="1"/>
</dbReference>
<dbReference type="PANTHER" id="PTHR33515">
    <property type="entry name" value="RIBOSOME-BINDING FACTOR A, CHLOROPLASTIC-RELATED"/>
    <property type="match status" value="1"/>
</dbReference>
<evidence type="ECO:0000256" key="3">
    <source>
        <dbReference type="HAMAP-Rule" id="MF_00003"/>
    </source>
</evidence>
<dbReference type="Pfam" id="PF02033">
    <property type="entry name" value="RBFA"/>
    <property type="match status" value="1"/>
</dbReference>
<dbReference type="InterPro" id="IPR023799">
    <property type="entry name" value="RbfA_dom_sf"/>
</dbReference>
<keyword evidence="1 3" id="KW-0963">Cytoplasm</keyword>
<keyword evidence="2 3" id="KW-0690">Ribosome biogenesis</keyword>
<dbReference type="NCBIfam" id="TIGR00082">
    <property type="entry name" value="rbfA"/>
    <property type="match status" value="1"/>
</dbReference>
<evidence type="ECO:0000313" key="5">
    <source>
        <dbReference type="Proteomes" id="UP001370348"/>
    </source>
</evidence>
<comment type="function">
    <text evidence="3">One of several proteins that assist in the late maturation steps of the functional core of the 30S ribosomal subunit. Associates with free 30S ribosomal subunits (but not with 30S subunits that are part of 70S ribosomes or polysomes). Required for efficient processing of 16S rRNA. May interact with the 5'-terminal helix region of 16S rRNA.</text>
</comment>
<dbReference type="InterPro" id="IPR015946">
    <property type="entry name" value="KH_dom-like_a/b"/>
</dbReference>
<sequence length="121" mass="13671">MAAEVKRATRVAEGIREELANLLGRRVRDPRVAGVIVSRVAITDDLRNAKVYVRLLDGDESRQKELLAGLKSATGMLRSSLTKDLGLRFAPELRFYYDEAVEKNARIDELLAEIERETRSK</sequence>
<dbReference type="EMBL" id="CP089984">
    <property type="protein sequence ID" value="WXB12300.1"/>
    <property type="molecule type" value="Genomic_DNA"/>
</dbReference>